<evidence type="ECO:0008006" key="2">
    <source>
        <dbReference type="Google" id="ProtNLM"/>
    </source>
</evidence>
<evidence type="ECO:0000313" key="1">
    <source>
        <dbReference type="EMBL" id="GAG01425.1"/>
    </source>
</evidence>
<organism evidence="1">
    <name type="scientific">marine sediment metagenome</name>
    <dbReference type="NCBI Taxonomy" id="412755"/>
    <lineage>
        <taxon>unclassified sequences</taxon>
        <taxon>metagenomes</taxon>
        <taxon>ecological metagenomes</taxon>
    </lineage>
</organism>
<feature type="non-terminal residue" evidence="1">
    <location>
        <position position="1"/>
    </location>
</feature>
<sequence length="266" mass="29744">WLLPEGFNLIDQRRFQFRANDGRLVFSDGQVSYGGGVDLMADFPGQYMQHRPRINGDIPSREGLSHLLVWVALFRNWSEADWLKLGEMTWKPWRIGKYAKGVGSKAKADLMFTLERLTNNGIATHGPEVEIDLVWPGQEGKGAAGSTHKELCDWLGAEMSKAILGQTLTTEQGERGARSLGEVHDRVRKDIRDQDAKAVAATIRRDLIRPLVLLNYGDVPIPKVAFQTEDAVDLLEFMKAVKTGKDAGMDIPVWWVHDVSGIPEPI</sequence>
<dbReference type="InterPro" id="IPR009279">
    <property type="entry name" value="Portal_Mu"/>
</dbReference>
<dbReference type="Pfam" id="PF06074">
    <property type="entry name" value="Portal_Mu"/>
    <property type="match status" value="1"/>
</dbReference>
<dbReference type="AlphaFoldDB" id="X0U786"/>
<name>X0U786_9ZZZZ</name>
<comment type="caution">
    <text evidence="1">The sequence shown here is derived from an EMBL/GenBank/DDBJ whole genome shotgun (WGS) entry which is preliminary data.</text>
</comment>
<accession>X0U786</accession>
<gene>
    <name evidence="1" type="ORF">S01H1_41759</name>
</gene>
<dbReference type="EMBL" id="BARS01026504">
    <property type="protein sequence ID" value="GAG01425.1"/>
    <property type="molecule type" value="Genomic_DNA"/>
</dbReference>
<protein>
    <recommendedName>
        <fullName evidence="2">DUF935 family protein</fullName>
    </recommendedName>
</protein>
<proteinExistence type="predicted"/>
<reference evidence="1" key="1">
    <citation type="journal article" date="2014" name="Front. Microbiol.">
        <title>High frequency of phylogenetically diverse reductive dehalogenase-homologous genes in deep subseafloor sedimentary metagenomes.</title>
        <authorList>
            <person name="Kawai M."/>
            <person name="Futagami T."/>
            <person name="Toyoda A."/>
            <person name="Takaki Y."/>
            <person name="Nishi S."/>
            <person name="Hori S."/>
            <person name="Arai W."/>
            <person name="Tsubouchi T."/>
            <person name="Morono Y."/>
            <person name="Uchiyama I."/>
            <person name="Ito T."/>
            <person name="Fujiyama A."/>
            <person name="Inagaki F."/>
            <person name="Takami H."/>
        </authorList>
    </citation>
    <scope>NUCLEOTIDE SEQUENCE</scope>
    <source>
        <strain evidence="1">Expedition CK06-06</strain>
    </source>
</reference>
<feature type="non-terminal residue" evidence="1">
    <location>
        <position position="266"/>
    </location>
</feature>